<dbReference type="Proteomes" id="UP000004521">
    <property type="component" value="Chromosome II"/>
</dbReference>
<evidence type="ECO:0000313" key="2">
    <source>
        <dbReference type="Proteomes" id="UP000004521"/>
    </source>
</evidence>
<dbReference type="RefSeq" id="WP_005422885.1">
    <property type="nucleotide sequence ID" value="NZ_CM001401.1"/>
</dbReference>
<reference evidence="1 2" key="1">
    <citation type="journal article" date="2012" name="J. Bacteriol.">
        <title>Draft Genome Sequence of Vibrio fischeri SR5, a Strain Isolated from the Light Organ of the Mediterranean Squid Sepiola robusta.</title>
        <authorList>
            <person name="Gyllborg M.C."/>
            <person name="Sahl J.W."/>
            <person name="Cronin D.C.III."/>
            <person name="Rasko D.A."/>
            <person name="Mandel M.J."/>
        </authorList>
    </citation>
    <scope>NUCLEOTIDE SEQUENCE [LARGE SCALE GENOMIC DNA]</scope>
    <source>
        <strain evidence="1 2">SR5</strain>
    </source>
</reference>
<accession>A0AAV3EP46</accession>
<comment type="caution">
    <text evidence="1">The sequence shown here is derived from an EMBL/GenBank/DDBJ whole genome shotgun (WGS) entry which is preliminary data.</text>
</comment>
<protein>
    <recommendedName>
        <fullName evidence="3">Uracil-DNA glycosylase-like domain-containing protein</fullName>
    </recommendedName>
</protein>
<dbReference type="AlphaFoldDB" id="A0AAV3EP46"/>
<name>A0AAV3EP46_ALIFS</name>
<gene>
    <name evidence="1" type="ORF">VFSR5_A0610</name>
</gene>
<proteinExistence type="predicted"/>
<dbReference type="EMBL" id="AHIH01000012">
    <property type="protein sequence ID" value="EHN68528.1"/>
    <property type="molecule type" value="Genomic_DNA"/>
</dbReference>
<evidence type="ECO:0008006" key="3">
    <source>
        <dbReference type="Google" id="ProtNLM"/>
    </source>
</evidence>
<evidence type="ECO:0000313" key="1">
    <source>
        <dbReference type="EMBL" id="EHN68528.1"/>
    </source>
</evidence>
<organism evidence="1 2">
    <name type="scientific">Aliivibrio fischeri SR5</name>
    <dbReference type="NCBI Taxonomy" id="1088719"/>
    <lineage>
        <taxon>Bacteria</taxon>
        <taxon>Pseudomonadati</taxon>
        <taxon>Pseudomonadota</taxon>
        <taxon>Gammaproteobacteria</taxon>
        <taxon>Vibrionales</taxon>
        <taxon>Vibrionaceae</taxon>
        <taxon>Aliivibrio</taxon>
    </lineage>
</organism>
<sequence>MNQDLENLYSSKWGSLLEAASVLPSKAASPLLIKVEQAYIDSDIKVMILGQETDGWYGQLNAGKATVENLMDGYFNYFYQVSGHGENRGKRAFWNRKNFRFFEEKLTEYFSGKSVSFIWNNISKIGNDGRGKPSPSIRKLEREYFNILAEEFAILKPDIVIFTTGSTRDSFIKHHFGNKVQFLPKLSLLGGGLAEQTLNLLAEVKIPQYPDLKAIRIEHPNRRTLSNSVSLNALKQMIEKET</sequence>